<evidence type="ECO:0000313" key="2">
    <source>
        <dbReference type="EMBL" id="CAD9704860.1"/>
    </source>
</evidence>
<sequence>MIRMMNSYTADSPNKHGCKIQGNKKMQQMHPRIEVVSKSTSDKQTKEYSPIAPQSPAHKRAPRRTWNQYTINAKKGVLNGISALTLNPTAATPSKTRKPSVKASQTTTLLSPNRRRALVVPKHTILLEKPKVQTDVYSNLWLERLKGNLQNNTPTRNALKDDVQRRISNGETVSSIYKEINLLIEVS</sequence>
<organism evidence="2">
    <name type="scientific">Mucochytrium quahogii</name>
    <dbReference type="NCBI Taxonomy" id="96639"/>
    <lineage>
        <taxon>Eukaryota</taxon>
        <taxon>Sar</taxon>
        <taxon>Stramenopiles</taxon>
        <taxon>Bigyra</taxon>
        <taxon>Labyrinthulomycetes</taxon>
        <taxon>Thraustochytrida</taxon>
        <taxon>Thraustochytriidae</taxon>
        <taxon>Mucochytrium</taxon>
    </lineage>
</organism>
<protein>
    <submittedName>
        <fullName evidence="2">Uncharacterized protein</fullName>
    </submittedName>
</protein>
<proteinExistence type="predicted"/>
<feature type="region of interest" description="Disordered" evidence="1">
    <location>
        <begin position="37"/>
        <end position="63"/>
    </location>
</feature>
<dbReference type="AlphaFoldDB" id="A0A7S2SN76"/>
<accession>A0A7S2SN76</accession>
<reference evidence="2" key="1">
    <citation type="submission" date="2021-01" db="EMBL/GenBank/DDBJ databases">
        <authorList>
            <person name="Corre E."/>
            <person name="Pelletier E."/>
            <person name="Niang G."/>
            <person name="Scheremetjew M."/>
            <person name="Finn R."/>
            <person name="Kale V."/>
            <person name="Holt S."/>
            <person name="Cochrane G."/>
            <person name="Meng A."/>
            <person name="Brown T."/>
            <person name="Cohen L."/>
        </authorList>
    </citation>
    <scope>NUCLEOTIDE SEQUENCE</scope>
    <source>
        <strain evidence="2">NY070348D</strain>
    </source>
</reference>
<feature type="compositionally biased region" description="Basic and acidic residues" evidence="1">
    <location>
        <begin position="37"/>
        <end position="46"/>
    </location>
</feature>
<name>A0A7S2SN76_9STRA</name>
<dbReference type="EMBL" id="HBHK01025355">
    <property type="protein sequence ID" value="CAD9704860.1"/>
    <property type="molecule type" value="Transcribed_RNA"/>
</dbReference>
<gene>
    <name evidence="2" type="ORF">QSP1433_LOCUS15974</name>
</gene>
<evidence type="ECO:0000256" key="1">
    <source>
        <dbReference type="SAM" id="MobiDB-lite"/>
    </source>
</evidence>